<evidence type="ECO:0000313" key="3">
    <source>
        <dbReference type="EMBL" id="BDI33594.1"/>
    </source>
</evidence>
<dbReference type="EMBL" id="AP025739">
    <property type="protein sequence ID" value="BDI33594.1"/>
    <property type="molecule type" value="Genomic_DNA"/>
</dbReference>
<dbReference type="PANTHER" id="PTHR43861:SF1">
    <property type="entry name" value="TRANS-ACONITATE 2-METHYLTRANSFERASE"/>
    <property type="match status" value="1"/>
</dbReference>
<dbReference type="Gene3D" id="3.40.50.150">
    <property type="entry name" value="Vaccinia Virus protein VP39"/>
    <property type="match status" value="1"/>
</dbReference>
<keyword evidence="4" id="KW-1185">Reference proteome</keyword>
<dbReference type="RefSeq" id="WP_119323075.1">
    <property type="nucleotide sequence ID" value="NZ_AP025739.1"/>
</dbReference>
<dbReference type="InterPro" id="IPR029063">
    <property type="entry name" value="SAM-dependent_MTases_sf"/>
</dbReference>
<reference evidence="3 4" key="1">
    <citation type="journal article" date="2019" name="Int. J. Syst. Evol. Microbiol.">
        <title>Capsulimonas corticalis gen. nov., sp. nov., an aerobic capsulated bacterium, of a novel bacterial order, Capsulimonadales ord. nov., of the class Armatimonadia of the phylum Armatimonadetes.</title>
        <authorList>
            <person name="Li J."/>
            <person name="Kudo C."/>
            <person name="Tonouchi A."/>
        </authorList>
    </citation>
    <scope>NUCLEOTIDE SEQUENCE [LARGE SCALE GENOMIC DNA]</scope>
    <source>
        <strain evidence="3 4">AX-7</strain>
    </source>
</reference>
<dbReference type="GO" id="GO:0032259">
    <property type="term" value="P:methylation"/>
    <property type="evidence" value="ECO:0007669"/>
    <property type="project" value="UniProtKB-KW"/>
</dbReference>
<dbReference type="CDD" id="cd02440">
    <property type="entry name" value="AdoMet_MTases"/>
    <property type="match status" value="1"/>
</dbReference>
<dbReference type="Pfam" id="PF13649">
    <property type="entry name" value="Methyltransf_25"/>
    <property type="match status" value="1"/>
</dbReference>
<keyword evidence="2" id="KW-0808">Transferase</keyword>
<dbReference type="SUPFAM" id="SSF53335">
    <property type="entry name" value="S-adenosyl-L-methionine-dependent methyltransferases"/>
    <property type="match status" value="1"/>
</dbReference>
<dbReference type="Proteomes" id="UP000287394">
    <property type="component" value="Chromosome"/>
</dbReference>
<proteinExistence type="predicted"/>
<evidence type="ECO:0000256" key="2">
    <source>
        <dbReference type="ARBA" id="ARBA00022679"/>
    </source>
</evidence>
<dbReference type="PANTHER" id="PTHR43861">
    <property type="entry name" value="TRANS-ACONITATE 2-METHYLTRANSFERASE-RELATED"/>
    <property type="match status" value="1"/>
</dbReference>
<protein>
    <submittedName>
        <fullName evidence="3">Class I SAM-dependent methyltransferase</fullName>
    </submittedName>
</protein>
<dbReference type="OrthoDB" id="9791837at2"/>
<evidence type="ECO:0000256" key="1">
    <source>
        <dbReference type="ARBA" id="ARBA00022603"/>
    </source>
</evidence>
<organism evidence="3 4">
    <name type="scientific">Capsulimonas corticalis</name>
    <dbReference type="NCBI Taxonomy" id="2219043"/>
    <lineage>
        <taxon>Bacteria</taxon>
        <taxon>Bacillati</taxon>
        <taxon>Armatimonadota</taxon>
        <taxon>Armatimonadia</taxon>
        <taxon>Capsulimonadales</taxon>
        <taxon>Capsulimonadaceae</taxon>
        <taxon>Capsulimonas</taxon>
    </lineage>
</organism>
<sequence>MDDSVSNSDVRDVWDANAEFWDAHMGEEGNTFHRELVAPAAERLLEVQSGERVLEIACGTGLFARRMVELGARVLATDVSGVMVRMARQKFADASAPIEFRQLDAADPAQMGALPENGFDAAVCNMALFDMIEIAPLFQGLARALVPGGRFVFTICHPSFNTNASIRMVEQEDREGEILTCHSMKVTKYKGLGPARAIGIVGQPRVQHTFHRPLSNLLDPAFAAGFSLDGLLEPSFISAADSKRSLEMRNFAEFPMVLAGRLRLR</sequence>
<dbReference type="AlphaFoldDB" id="A0A402D0I4"/>
<dbReference type="GO" id="GO:0008168">
    <property type="term" value="F:methyltransferase activity"/>
    <property type="evidence" value="ECO:0007669"/>
    <property type="project" value="UniProtKB-KW"/>
</dbReference>
<accession>A0A402D0I4</accession>
<dbReference type="InterPro" id="IPR041698">
    <property type="entry name" value="Methyltransf_25"/>
</dbReference>
<dbReference type="KEGG" id="ccot:CCAX7_56450"/>
<name>A0A402D0I4_9BACT</name>
<gene>
    <name evidence="3" type="ORF">CCAX7_56450</name>
</gene>
<keyword evidence="1 3" id="KW-0489">Methyltransferase</keyword>
<evidence type="ECO:0000313" key="4">
    <source>
        <dbReference type="Proteomes" id="UP000287394"/>
    </source>
</evidence>